<dbReference type="GO" id="GO:0046872">
    <property type="term" value="F:metal ion binding"/>
    <property type="evidence" value="ECO:0007669"/>
    <property type="project" value="UniProtKB-KW"/>
</dbReference>
<feature type="compositionally biased region" description="Basic and acidic residues" evidence="7">
    <location>
        <begin position="7"/>
        <end position="21"/>
    </location>
</feature>
<dbReference type="InterPro" id="IPR008949">
    <property type="entry name" value="Isoprenoid_synthase_dom_sf"/>
</dbReference>
<dbReference type="AlphaFoldDB" id="A0A518BAT1"/>
<keyword evidence="5" id="KW-0460">Magnesium</keyword>
<protein>
    <submittedName>
        <fullName evidence="8">All-trans-nonaprenyl-diphosphate synthase (Geranyl-diphosphate specific)</fullName>
        <ecNumber evidence="8">2.5.1.84</ecNumber>
    </submittedName>
</protein>
<dbReference type="PROSITE" id="PS00444">
    <property type="entry name" value="POLYPRENYL_SYNTHASE_2"/>
    <property type="match status" value="1"/>
</dbReference>
<evidence type="ECO:0000256" key="4">
    <source>
        <dbReference type="ARBA" id="ARBA00022723"/>
    </source>
</evidence>
<dbReference type="Pfam" id="PF00348">
    <property type="entry name" value="polyprenyl_synt"/>
    <property type="match status" value="1"/>
</dbReference>
<organism evidence="8 9">
    <name type="scientific">Kolteria novifilia</name>
    <dbReference type="NCBI Taxonomy" id="2527975"/>
    <lineage>
        <taxon>Bacteria</taxon>
        <taxon>Pseudomonadati</taxon>
        <taxon>Planctomycetota</taxon>
        <taxon>Planctomycetia</taxon>
        <taxon>Kolteriales</taxon>
        <taxon>Kolteriaceae</taxon>
        <taxon>Kolteria</taxon>
    </lineage>
</organism>
<dbReference type="PROSITE" id="PS00723">
    <property type="entry name" value="POLYPRENYL_SYNTHASE_1"/>
    <property type="match status" value="1"/>
</dbReference>
<keyword evidence="4" id="KW-0479">Metal-binding</keyword>
<sequence>MLSETSETTRRRDQDTVTKTDERQALDSKLAAIYEPVANDLLQAEEVFNQEIGSDVAFVEELTSRVRRYQGKRLRPALLLLTGKAVGNVNRDHHVLAAVVEMIHIATLVHDDVLDDAALRRHVTTVNAEWGNEASVLLGDFLFTHSFHLAASLESTLACRLIGQATNRVCEGELHQIARRGCFELSESEYIDIIAGKTAELISCCCRLGAHFAGASDEVTDSMTEFGREIGIAFQIADDVIDLTSSEATAGKSLGSDLLKQKTTLPLIRFRQTAEPDVLERFRNLFEHPESADRTQIARDLNQSDALSYAHGKAAEFAARAARRLDALPRSSARDVLESLTRFVADRVA</sequence>
<reference evidence="8 9" key="1">
    <citation type="submission" date="2019-02" db="EMBL/GenBank/DDBJ databases">
        <title>Deep-cultivation of Planctomycetes and their phenomic and genomic characterization uncovers novel biology.</title>
        <authorList>
            <person name="Wiegand S."/>
            <person name="Jogler M."/>
            <person name="Boedeker C."/>
            <person name="Pinto D."/>
            <person name="Vollmers J."/>
            <person name="Rivas-Marin E."/>
            <person name="Kohn T."/>
            <person name="Peeters S.H."/>
            <person name="Heuer A."/>
            <person name="Rast P."/>
            <person name="Oberbeckmann S."/>
            <person name="Bunk B."/>
            <person name="Jeske O."/>
            <person name="Meyerdierks A."/>
            <person name="Storesund J.E."/>
            <person name="Kallscheuer N."/>
            <person name="Luecker S."/>
            <person name="Lage O.M."/>
            <person name="Pohl T."/>
            <person name="Merkel B.J."/>
            <person name="Hornburger P."/>
            <person name="Mueller R.-W."/>
            <person name="Bruemmer F."/>
            <person name="Labrenz M."/>
            <person name="Spormann A.M."/>
            <person name="Op den Camp H."/>
            <person name="Overmann J."/>
            <person name="Amann R."/>
            <person name="Jetten M.S.M."/>
            <person name="Mascher T."/>
            <person name="Medema M.H."/>
            <person name="Devos D.P."/>
            <person name="Kaster A.-K."/>
            <person name="Ovreas L."/>
            <person name="Rohde M."/>
            <person name="Galperin M.Y."/>
            <person name="Jogler C."/>
        </authorList>
    </citation>
    <scope>NUCLEOTIDE SEQUENCE [LARGE SCALE GENOMIC DNA]</scope>
    <source>
        <strain evidence="8 9">Pan216</strain>
    </source>
</reference>
<evidence type="ECO:0000313" key="9">
    <source>
        <dbReference type="Proteomes" id="UP000317093"/>
    </source>
</evidence>
<evidence type="ECO:0000256" key="3">
    <source>
        <dbReference type="ARBA" id="ARBA00022679"/>
    </source>
</evidence>
<comment type="similarity">
    <text evidence="2 6">Belongs to the FPP/GGPP synthase family.</text>
</comment>
<dbReference type="PANTHER" id="PTHR12001">
    <property type="entry name" value="GERANYLGERANYL PYROPHOSPHATE SYNTHASE"/>
    <property type="match status" value="1"/>
</dbReference>
<evidence type="ECO:0000256" key="7">
    <source>
        <dbReference type="SAM" id="MobiDB-lite"/>
    </source>
</evidence>
<evidence type="ECO:0000256" key="5">
    <source>
        <dbReference type="ARBA" id="ARBA00022842"/>
    </source>
</evidence>
<dbReference type="InterPro" id="IPR033749">
    <property type="entry name" value="Polyprenyl_synt_CS"/>
</dbReference>
<accession>A0A518BAT1</accession>
<dbReference type="CDD" id="cd00685">
    <property type="entry name" value="Trans_IPPS_HT"/>
    <property type="match status" value="1"/>
</dbReference>
<dbReference type="SUPFAM" id="SSF48576">
    <property type="entry name" value="Terpenoid synthases"/>
    <property type="match status" value="1"/>
</dbReference>
<comment type="cofactor">
    <cofactor evidence="1">
        <name>Mg(2+)</name>
        <dbReference type="ChEBI" id="CHEBI:18420"/>
    </cofactor>
</comment>
<dbReference type="GO" id="GO:0008299">
    <property type="term" value="P:isoprenoid biosynthetic process"/>
    <property type="evidence" value="ECO:0007669"/>
    <property type="project" value="InterPro"/>
</dbReference>
<gene>
    <name evidence="8" type="primary">sdsA</name>
    <name evidence="8" type="ORF">Pan216_49830</name>
</gene>
<dbReference type="InterPro" id="IPR000092">
    <property type="entry name" value="Polyprenyl_synt"/>
</dbReference>
<dbReference type="Proteomes" id="UP000317093">
    <property type="component" value="Chromosome"/>
</dbReference>
<proteinExistence type="inferred from homology"/>
<dbReference type="SFLD" id="SFLDS00005">
    <property type="entry name" value="Isoprenoid_Synthase_Type_I"/>
    <property type="match status" value="1"/>
</dbReference>
<keyword evidence="9" id="KW-1185">Reference proteome</keyword>
<evidence type="ECO:0000256" key="2">
    <source>
        <dbReference type="ARBA" id="ARBA00006706"/>
    </source>
</evidence>
<dbReference type="PANTHER" id="PTHR12001:SF69">
    <property type="entry name" value="ALL TRANS-POLYPRENYL-DIPHOSPHATE SYNTHASE PDSS1"/>
    <property type="match status" value="1"/>
</dbReference>
<dbReference type="EC" id="2.5.1.84" evidence="8"/>
<dbReference type="EMBL" id="CP036279">
    <property type="protein sequence ID" value="QDU64094.1"/>
    <property type="molecule type" value="Genomic_DNA"/>
</dbReference>
<dbReference type="Gene3D" id="1.10.600.10">
    <property type="entry name" value="Farnesyl Diphosphate Synthase"/>
    <property type="match status" value="1"/>
</dbReference>
<evidence type="ECO:0000256" key="1">
    <source>
        <dbReference type="ARBA" id="ARBA00001946"/>
    </source>
</evidence>
<feature type="region of interest" description="Disordered" evidence="7">
    <location>
        <begin position="1"/>
        <end position="21"/>
    </location>
</feature>
<name>A0A518BAT1_9BACT</name>
<evidence type="ECO:0000313" key="8">
    <source>
        <dbReference type="EMBL" id="QDU64094.1"/>
    </source>
</evidence>
<dbReference type="OrthoDB" id="9805316at2"/>
<dbReference type="KEGG" id="knv:Pan216_49830"/>
<evidence type="ECO:0000256" key="6">
    <source>
        <dbReference type="RuleBase" id="RU004466"/>
    </source>
</evidence>
<dbReference type="GO" id="GO:0052923">
    <property type="term" value="F:all-trans-nonaprenyl-diphosphate synthase (geranyl-diphosphate specific) activity"/>
    <property type="evidence" value="ECO:0007669"/>
    <property type="project" value="UniProtKB-EC"/>
</dbReference>
<keyword evidence="3 6" id="KW-0808">Transferase</keyword>